<evidence type="ECO:0000256" key="3">
    <source>
        <dbReference type="PROSITE-ProRule" id="PRU00810"/>
    </source>
</evidence>
<dbReference type="PANTHER" id="PTHR33800:SF13">
    <property type="entry name" value="OS06G0113600 PROTEIN"/>
    <property type="match status" value="1"/>
</dbReference>
<dbReference type="PaxDb" id="3880-AES77102"/>
<dbReference type="PANTHER" id="PTHR33800">
    <property type="entry name" value="OS06G0113600 PROTEIN"/>
    <property type="match status" value="1"/>
</dbReference>
<evidence type="ECO:0000313" key="5">
    <source>
        <dbReference type="EMBL" id="AES77102.1"/>
    </source>
</evidence>
<dbReference type="PROSITE" id="PS50181">
    <property type="entry name" value="FBOX"/>
    <property type="match status" value="1"/>
</dbReference>
<dbReference type="OrthoDB" id="1419699at2759"/>
<name>G7KJ84_MEDTR</name>
<keyword evidence="2 3" id="KW-0539">Nucleus</keyword>
<dbReference type="EMBL" id="PSQE01000006">
    <property type="protein sequence ID" value="RHN53127.1"/>
    <property type="molecule type" value="Genomic_DNA"/>
</dbReference>
<dbReference type="AlphaFoldDB" id="G7KJ84"/>
<dbReference type="SMART" id="SM00256">
    <property type="entry name" value="FBOX"/>
    <property type="match status" value="1"/>
</dbReference>
<dbReference type="HOGENOM" id="CLU_052098_0_0_1"/>
<dbReference type="Proteomes" id="UP000002051">
    <property type="component" value="Chromosome 6"/>
</dbReference>
<organism evidence="5 8">
    <name type="scientific">Medicago truncatula</name>
    <name type="common">Barrel medic</name>
    <name type="synonym">Medicago tribuloides</name>
    <dbReference type="NCBI Taxonomy" id="3880"/>
    <lineage>
        <taxon>Eukaryota</taxon>
        <taxon>Viridiplantae</taxon>
        <taxon>Streptophyta</taxon>
        <taxon>Embryophyta</taxon>
        <taxon>Tracheophyta</taxon>
        <taxon>Spermatophyta</taxon>
        <taxon>Magnoliopsida</taxon>
        <taxon>eudicotyledons</taxon>
        <taxon>Gunneridae</taxon>
        <taxon>Pentapetalae</taxon>
        <taxon>rosids</taxon>
        <taxon>fabids</taxon>
        <taxon>Fabales</taxon>
        <taxon>Fabaceae</taxon>
        <taxon>Papilionoideae</taxon>
        <taxon>50 kb inversion clade</taxon>
        <taxon>NPAAA clade</taxon>
        <taxon>Hologalegina</taxon>
        <taxon>IRL clade</taxon>
        <taxon>Trifolieae</taxon>
        <taxon>Medicago</taxon>
    </lineage>
</organism>
<evidence type="ECO:0000313" key="6">
    <source>
        <dbReference type="EMBL" id="RHN53127.1"/>
    </source>
</evidence>
<evidence type="ECO:0000313" key="7">
    <source>
        <dbReference type="EnsemblPlants" id="AES77102"/>
    </source>
</evidence>
<dbReference type="InterPro" id="IPR036047">
    <property type="entry name" value="F-box-like_dom_sf"/>
</dbReference>
<dbReference type="OMA" id="NHKREND"/>
<dbReference type="InterPro" id="IPR036600">
    <property type="entry name" value="PAH_sf"/>
</dbReference>
<comment type="subcellular location">
    <subcellularLocation>
        <location evidence="1 3">Nucleus</location>
    </subcellularLocation>
</comment>
<feature type="domain" description="F-box" evidence="4">
    <location>
        <begin position="102"/>
        <end position="146"/>
    </location>
</feature>
<protein>
    <submittedName>
        <fullName evidence="5">F-box protein</fullName>
    </submittedName>
    <submittedName>
        <fullName evidence="6">Putative F-box domain-containing protein</fullName>
    </submittedName>
</protein>
<evidence type="ECO:0000259" key="4">
    <source>
        <dbReference type="PROSITE" id="PS50181"/>
    </source>
</evidence>
<dbReference type="SUPFAM" id="SSF47762">
    <property type="entry name" value="PAH2 domain"/>
    <property type="match status" value="1"/>
</dbReference>
<dbReference type="Proteomes" id="UP000265566">
    <property type="component" value="Chromosome 6"/>
</dbReference>
<evidence type="ECO:0000256" key="2">
    <source>
        <dbReference type="ARBA" id="ARBA00023242"/>
    </source>
</evidence>
<dbReference type="EnsemblPlants" id="AES77102">
    <property type="protein sequence ID" value="AES77102"/>
    <property type="gene ID" value="MTR_6g091830"/>
</dbReference>
<dbReference type="PROSITE" id="PS51477">
    <property type="entry name" value="PAH"/>
    <property type="match status" value="1"/>
</dbReference>
<keyword evidence="8" id="KW-1185">Reference proteome</keyword>
<accession>G7KJ84</accession>
<reference evidence="7" key="3">
    <citation type="submission" date="2015-04" db="UniProtKB">
        <authorList>
            <consortium name="EnsemblPlants"/>
        </authorList>
    </citation>
    <scope>IDENTIFICATION</scope>
    <source>
        <strain evidence="7">cv. Jemalong A17</strain>
    </source>
</reference>
<dbReference type="InterPro" id="IPR001810">
    <property type="entry name" value="F-box_dom"/>
</dbReference>
<dbReference type="Pfam" id="PF03478">
    <property type="entry name" value="Beta-prop_KIB1-4"/>
    <property type="match status" value="1"/>
</dbReference>
<dbReference type="CDD" id="cd09917">
    <property type="entry name" value="F-box_SF"/>
    <property type="match status" value="1"/>
</dbReference>
<dbReference type="Gene3D" id="1.20.1160.11">
    <property type="entry name" value="Paired amphipathic helix"/>
    <property type="match status" value="1"/>
</dbReference>
<dbReference type="InterPro" id="IPR003822">
    <property type="entry name" value="PAH"/>
</dbReference>
<dbReference type="Gene3D" id="1.20.1280.50">
    <property type="match status" value="1"/>
</dbReference>
<gene>
    <name evidence="7" type="primary">11430141</name>
    <name evidence="5" type="ordered locus">MTR_6g091830</name>
    <name evidence="6" type="ORF">MtrunA17_Chr6g0488101</name>
</gene>
<reference evidence="5 8" key="2">
    <citation type="journal article" date="2014" name="BMC Genomics">
        <title>An improved genome release (version Mt4.0) for the model legume Medicago truncatula.</title>
        <authorList>
            <person name="Tang H."/>
            <person name="Krishnakumar V."/>
            <person name="Bidwell S."/>
            <person name="Rosen B."/>
            <person name="Chan A."/>
            <person name="Zhou S."/>
            <person name="Gentzbittel L."/>
            <person name="Childs K.L."/>
            <person name="Yandell M."/>
            <person name="Gundlach H."/>
            <person name="Mayer K.F."/>
            <person name="Schwartz D.C."/>
            <person name="Town C.D."/>
        </authorList>
    </citation>
    <scope>GENOME REANNOTATION</scope>
    <source>
        <strain evidence="7 8">cv. Jemalong A17</strain>
    </source>
</reference>
<dbReference type="KEGG" id="mtr:11430141"/>
<dbReference type="Gramene" id="rna37897">
    <property type="protein sequence ID" value="RHN53127.1"/>
    <property type="gene ID" value="gene37897"/>
</dbReference>
<dbReference type="EMBL" id="CM001222">
    <property type="protein sequence ID" value="AES77102.1"/>
    <property type="molecule type" value="Genomic_DNA"/>
</dbReference>
<reference evidence="6" key="4">
    <citation type="journal article" date="2018" name="Nat. Plants">
        <title>Whole-genome landscape of Medicago truncatula symbiotic genes.</title>
        <authorList>
            <person name="Pecrix Y."/>
            <person name="Gamas P."/>
            <person name="Carrere S."/>
        </authorList>
    </citation>
    <scope>NUCLEOTIDE SEQUENCE</scope>
    <source>
        <tissue evidence="6">Leaves</tissue>
    </source>
</reference>
<sequence length="455" mass="53611">MANEHEHGILGFVEEVKSVFHGKREEYEEFIKDIDAFKTLMNDHRITRLPVQNFKGRMKKLLKGHNRLIFGFNAYMKDRRITLPIRQPVRGGHSNGQKKKKVEENCQLPWDLLDIILRNLDFDDLFQFGSVCKNWREFHKIYWRNFMASEEPLLIQWCAVKRSLNFFSLPHDKVYHSKMINNYFRFVYHGSSSGYFIMTRKDNSFILINPFTRRKMLINNSVFQVNFSYFSCKVLLAFSKGSKEFVLVVSCKNSDNLHVYQSRNLCWTAYSTPQKVVDFAVLNSIIYVVTDKASIGILSLKYANINFLELKSTPGVTSSRYWSHVGLVSCDGYLLVLNFMSKVTYNVYKIDFSTMDYVKLESLGDIAIFCVPPKRYYALSNPHMWGYENNSIYAIDVPCGKYRVYKGDNKKMPEFIIPGFKRSELPHPIYCRSKQRYIDWCFRHLQYEVDYTLVE</sequence>
<evidence type="ECO:0000313" key="8">
    <source>
        <dbReference type="Proteomes" id="UP000002051"/>
    </source>
</evidence>
<reference evidence="5 8" key="1">
    <citation type="journal article" date="2011" name="Nature">
        <title>The Medicago genome provides insight into the evolution of rhizobial symbioses.</title>
        <authorList>
            <person name="Young N.D."/>
            <person name="Debelle F."/>
            <person name="Oldroyd G.E."/>
            <person name="Geurts R."/>
            <person name="Cannon S.B."/>
            <person name="Udvardi M.K."/>
            <person name="Benedito V.A."/>
            <person name="Mayer K.F."/>
            <person name="Gouzy J."/>
            <person name="Schoof H."/>
            <person name="Van de Peer Y."/>
            <person name="Proost S."/>
            <person name="Cook D.R."/>
            <person name="Meyers B.C."/>
            <person name="Spannagl M."/>
            <person name="Cheung F."/>
            <person name="De Mita S."/>
            <person name="Krishnakumar V."/>
            <person name="Gundlach H."/>
            <person name="Zhou S."/>
            <person name="Mudge J."/>
            <person name="Bharti A.K."/>
            <person name="Murray J.D."/>
            <person name="Naoumkina M.A."/>
            <person name="Rosen B."/>
            <person name="Silverstein K.A."/>
            <person name="Tang H."/>
            <person name="Rombauts S."/>
            <person name="Zhao P.X."/>
            <person name="Zhou P."/>
            <person name="Barbe V."/>
            <person name="Bardou P."/>
            <person name="Bechner M."/>
            <person name="Bellec A."/>
            <person name="Berger A."/>
            <person name="Berges H."/>
            <person name="Bidwell S."/>
            <person name="Bisseling T."/>
            <person name="Choisne N."/>
            <person name="Couloux A."/>
            <person name="Denny R."/>
            <person name="Deshpande S."/>
            <person name="Dai X."/>
            <person name="Doyle J.J."/>
            <person name="Dudez A.M."/>
            <person name="Farmer A.D."/>
            <person name="Fouteau S."/>
            <person name="Franken C."/>
            <person name="Gibelin C."/>
            <person name="Gish J."/>
            <person name="Goldstein S."/>
            <person name="Gonzalez A.J."/>
            <person name="Green P.J."/>
            <person name="Hallab A."/>
            <person name="Hartog M."/>
            <person name="Hua A."/>
            <person name="Humphray S.J."/>
            <person name="Jeong D.H."/>
            <person name="Jing Y."/>
            <person name="Jocker A."/>
            <person name="Kenton S.M."/>
            <person name="Kim D.J."/>
            <person name="Klee K."/>
            <person name="Lai H."/>
            <person name="Lang C."/>
            <person name="Lin S."/>
            <person name="Macmil S.L."/>
            <person name="Magdelenat G."/>
            <person name="Matthews L."/>
            <person name="McCorrison J."/>
            <person name="Monaghan E.L."/>
            <person name="Mun J.H."/>
            <person name="Najar F.Z."/>
            <person name="Nicholson C."/>
            <person name="Noirot C."/>
            <person name="O'Bleness M."/>
            <person name="Paule C.R."/>
            <person name="Poulain J."/>
            <person name="Prion F."/>
            <person name="Qin B."/>
            <person name="Qu C."/>
            <person name="Retzel E.F."/>
            <person name="Riddle C."/>
            <person name="Sallet E."/>
            <person name="Samain S."/>
            <person name="Samson N."/>
            <person name="Sanders I."/>
            <person name="Saurat O."/>
            <person name="Scarpelli C."/>
            <person name="Schiex T."/>
            <person name="Segurens B."/>
            <person name="Severin A.J."/>
            <person name="Sherrier D.J."/>
            <person name="Shi R."/>
            <person name="Sims S."/>
            <person name="Singer S.R."/>
            <person name="Sinharoy S."/>
            <person name="Sterck L."/>
            <person name="Viollet A."/>
            <person name="Wang B.B."/>
            <person name="Wang K."/>
            <person name="Wang M."/>
            <person name="Wang X."/>
            <person name="Warfsmann J."/>
            <person name="Weissenbach J."/>
            <person name="White D.D."/>
            <person name="White J.D."/>
            <person name="Wiley G.B."/>
            <person name="Wincker P."/>
            <person name="Xing Y."/>
            <person name="Yang L."/>
            <person name="Yao Z."/>
            <person name="Ying F."/>
            <person name="Zhai J."/>
            <person name="Zhou L."/>
            <person name="Zuber A."/>
            <person name="Denarie J."/>
            <person name="Dixon R.A."/>
            <person name="May G.D."/>
            <person name="Schwartz D.C."/>
            <person name="Rogers J."/>
            <person name="Quetier F."/>
            <person name="Town C.D."/>
            <person name="Roe B.A."/>
        </authorList>
    </citation>
    <scope>NUCLEOTIDE SEQUENCE [LARGE SCALE GENOMIC DNA]</scope>
    <source>
        <strain evidence="5">A17</strain>
        <strain evidence="7 8">cv. Jemalong A17</strain>
    </source>
</reference>
<dbReference type="Pfam" id="PF00646">
    <property type="entry name" value="F-box"/>
    <property type="match status" value="1"/>
</dbReference>
<dbReference type="GO" id="GO:0005634">
    <property type="term" value="C:nucleus"/>
    <property type="evidence" value="ECO:0007669"/>
    <property type="project" value="UniProtKB-SubCell"/>
</dbReference>
<evidence type="ECO:0000256" key="1">
    <source>
        <dbReference type="ARBA" id="ARBA00004123"/>
    </source>
</evidence>
<dbReference type="InterPro" id="IPR005174">
    <property type="entry name" value="KIB1-4_b-propeller"/>
</dbReference>
<dbReference type="GO" id="GO:0006355">
    <property type="term" value="P:regulation of DNA-templated transcription"/>
    <property type="evidence" value="ECO:0007669"/>
    <property type="project" value="InterPro"/>
</dbReference>
<dbReference type="SUPFAM" id="SSF81383">
    <property type="entry name" value="F-box domain"/>
    <property type="match status" value="1"/>
</dbReference>
<proteinExistence type="predicted"/>